<sequence>MTLPTASKPEHRPPAWLDVGCQSYLLDRPLSGNPMAWPDPVVFIALLPMQRITYTNSDLRNGSGSVGSAGVSVVYSGGKVAGSVLIDPKASKPATVGSGSLNTEGLISAGMNFAPGSPATVAKHIFSPFSMLPMDDGFSRNSGLLPSLLPIRNDRQPSSLPANTPSWPRFAFNLVTVSLKGLIGQHTWCPTTGAMPKVAPAQLSHCGGMDESRIGLSESDSCALEDGTNFAADNLAFGRRTQTNENGSTSRIGDGKRQDCYSTPFADMDGGSSFTSRSWDMFAELGQNDVSQMSGA</sequence>
<proteinExistence type="predicted"/>
<dbReference type="AlphaFoldDB" id="A0A3S5AZ86"/>
<keyword evidence="2" id="KW-1185">Reference proteome</keyword>
<evidence type="ECO:0000313" key="1">
    <source>
        <dbReference type="EMBL" id="VEL35957.1"/>
    </source>
</evidence>
<accession>A0A3S5AZ86</accession>
<evidence type="ECO:0000313" key="2">
    <source>
        <dbReference type="Proteomes" id="UP000784294"/>
    </source>
</evidence>
<comment type="caution">
    <text evidence="1">The sequence shown here is derived from an EMBL/GenBank/DDBJ whole genome shotgun (WGS) entry which is preliminary data.</text>
</comment>
<dbReference type="EMBL" id="CAAALY010251087">
    <property type="protein sequence ID" value="VEL35957.1"/>
    <property type="molecule type" value="Genomic_DNA"/>
</dbReference>
<gene>
    <name evidence="1" type="ORF">PXEA_LOCUS29397</name>
</gene>
<dbReference type="Proteomes" id="UP000784294">
    <property type="component" value="Unassembled WGS sequence"/>
</dbReference>
<organism evidence="1 2">
    <name type="scientific">Protopolystoma xenopodis</name>
    <dbReference type="NCBI Taxonomy" id="117903"/>
    <lineage>
        <taxon>Eukaryota</taxon>
        <taxon>Metazoa</taxon>
        <taxon>Spiralia</taxon>
        <taxon>Lophotrochozoa</taxon>
        <taxon>Platyhelminthes</taxon>
        <taxon>Monogenea</taxon>
        <taxon>Polyopisthocotylea</taxon>
        <taxon>Polystomatidea</taxon>
        <taxon>Polystomatidae</taxon>
        <taxon>Protopolystoma</taxon>
    </lineage>
</organism>
<protein>
    <submittedName>
        <fullName evidence="1">Uncharacterized protein</fullName>
    </submittedName>
</protein>
<name>A0A3S5AZ86_9PLAT</name>
<reference evidence="1" key="1">
    <citation type="submission" date="2018-11" db="EMBL/GenBank/DDBJ databases">
        <authorList>
            <consortium name="Pathogen Informatics"/>
        </authorList>
    </citation>
    <scope>NUCLEOTIDE SEQUENCE</scope>
</reference>